<sequence length="66" mass="6522">MTIKQVSNGNHNGTVVGKDATDPVGFHGATPVVQGAAITNPVDAATTQAAVISILGVLRANGLIAT</sequence>
<name>A0A3B1BNS4_9ZZZZ</name>
<gene>
    <name evidence="2" type="ORF">MNBD_ALPHA03-1270</name>
</gene>
<feature type="compositionally biased region" description="Polar residues" evidence="1">
    <location>
        <begin position="1"/>
        <end position="13"/>
    </location>
</feature>
<reference evidence="2" key="1">
    <citation type="submission" date="2018-06" db="EMBL/GenBank/DDBJ databases">
        <authorList>
            <person name="Zhirakovskaya E."/>
        </authorList>
    </citation>
    <scope>NUCLEOTIDE SEQUENCE</scope>
</reference>
<dbReference type="AlphaFoldDB" id="A0A3B1BNS4"/>
<protein>
    <recommendedName>
        <fullName evidence="3">Head fiber protein</fullName>
    </recommendedName>
</protein>
<feature type="region of interest" description="Disordered" evidence="1">
    <location>
        <begin position="1"/>
        <end position="22"/>
    </location>
</feature>
<evidence type="ECO:0008006" key="3">
    <source>
        <dbReference type="Google" id="ProtNLM"/>
    </source>
</evidence>
<dbReference type="EMBL" id="UOFW01000228">
    <property type="protein sequence ID" value="VAX07945.1"/>
    <property type="molecule type" value="Genomic_DNA"/>
</dbReference>
<accession>A0A3B1BNS4</accession>
<evidence type="ECO:0000313" key="2">
    <source>
        <dbReference type="EMBL" id="VAX07945.1"/>
    </source>
</evidence>
<organism evidence="2">
    <name type="scientific">hydrothermal vent metagenome</name>
    <dbReference type="NCBI Taxonomy" id="652676"/>
    <lineage>
        <taxon>unclassified sequences</taxon>
        <taxon>metagenomes</taxon>
        <taxon>ecological metagenomes</taxon>
    </lineage>
</organism>
<proteinExistence type="predicted"/>
<evidence type="ECO:0000256" key="1">
    <source>
        <dbReference type="SAM" id="MobiDB-lite"/>
    </source>
</evidence>